<protein>
    <submittedName>
        <fullName evidence="1">Uncharacterized protein</fullName>
    </submittedName>
</protein>
<reference evidence="1" key="1">
    <citation type="journal article" date="2019" name="Plant J.">
        <title>Chlorella vulgaris genome assembly and annotation reveals the molecular basis for metabolic acclimation to high light conditions.</title>
        <authorList>
            <person name="Cecchin M."/>
            <person name="Marcolungo L."/>
            <person name="Rossato M."/>
            <person name="Girolomoni L."/>
            <person name="Cosentino E."/>
            <person name="Cuine S."/>
            <person name="Li-Beisson Y."/>
            <person name="Delledonne M."/>
            <person name="Ballottari M."/>
        </authorList>
    </citation>
    <scope>NUCLEOTIDE SEQUENCE</scope>
    <source>
        <strain evidence="1">211/11P</strain>
    </source>
</reference>
<comment type="caution">
    <text evidence="1">The sequence shown here is derived from an EMBL/GenBank/DDBJ whole genome shotgun (WGS) entry which is preliminary data.</text>
</comment>
<evidence type="ECO:0000313" key="1">
    <source>
        <dbReference type="EMBL" id="KAI3433377.1"/>
    </source>
</evidence>
<organism evidence="1 2">
    <name type="scientific">Chlorella vulgaris</name>
    <name type="common">Green alga</name>
    <dbReference type="NCBI Taxonomy" id="3077"/>
    <lineage>
        <taxon>Eukaryota</taxon>
        <taxon>Viridiplantae</taxon>
        <taxon>Chlorophyta</taxon>
        <taxon>core chlorophytes</taxon>
        <taxon>Trebouxiophyceae</taxon>
        <taxon>Chlorellales</taxon>
        <taxon>Chlorellaceae</taxon>
        <taxon>Chlorella clade</taxon>
        <taxon>Chlorella</taxon>
    </lineage>
</organism>
<dbReference type="Proteomes" id="UP001055712">
    <property type="component" value="Unassembled WGS sequence"/>
</dbReference>
<name>A0A9D4TSA6_CHLVU</name>
<accession>A0A9D4TSA6</accession>
<gene>
    <name evidence="1" type="ORF">D9Q98_003194</name>
</gene>
<dbReference type="AlphaFoldDB" id="A0A9D4TSA6"/>
<dbReference type="OrthoDB" id="1934598at2759"/>
<proteinExistence type="predicted"/>
<reference evidence="1" key="2">
    <citation type="submission" date="2020-11" db="EMBL/GenBank/DDBJ databases">
        <authorList>
            <person name="Cecchin M."/>
            <person name="Marcolungo L."/>
            <person name="Rossato M."/>
            <person name="Girolomoni L."/>
            <person name="Cosentino E."/>
            <person name="Cuine S."/>
            <person name="Li-Beisson Y."/>
            <person name="Delledonne M."/>
            <person name="Ballottari M."/>
        </authorList>
    </citation>
    <scope>NUCLEOTIDE SEQUENCE</scope>
    <source>
        <strain evidence="1">211/11P</strain>
        <tissue evidence="1">Whole cell</tissue>
    </source>
</reference>
<sequence>MEATSAATGLNVMVFNLQQGHQFDASNDDIQYFDSITCDGITFGVWAFCSGTFTNEGDGGYINWAFRGSFTRDPPDSSTVVFDNVC</sequence>
<evidence type="ECO:0000313" key="2">
    <source>
        <dbReference type="Proteomes" id="UP001055712"/>
    </source>
</evidence>
<keyword evidence="2" id="KW-1185">Reference proteome</keyword>
<dbReference type="EMBL" id="SIDB01000004">
    <property type="protein sequence ID" value="KAI3433377.1"/>
    <property type="molecule type" value="Genomic_DNA"/>
</dbReference>